<dbReference type="InterPro" id="IPR051610">
    <property type="entry name" value="GPI/OXD"/>
</dbReference>
<reference evidence="3 4" key="1">
    <citation type="journal article" date="2009" name="Stand. Genomic Sci.">
        <title>Complete genome sequence of Pirellula staleyi type strain (ATCC 27377).</title>
        <authorList>
            <person name="Clum A."/>
            <person name="Tindall B.J."/>
            <person name="Sikorski J."/>
            <person name="Ivanova N."/>
            <person name="Mavrommatis K."/>
            <person name="Lucas S."/>
            <person name="Glavina del Rio T."/>
            <person name="Nolan M."/>
            <person name="Chen F."/>
            <person name="Tice H."/>
            <person name="Pitluck S."/>
            <person name="Cheng J.F."/>
            <person name="Chertkov O."/>
            <person name="Brettin T."/>
            <person name="Han C."/>
            <person name="Detter J.C."/>
            <person name="Kuske C."/>
            <person name="Bruce D."/>
            <person name="Goodwin L."/>
            <person name="Ovchinikova G."/>
            <person name="Pati A."/>
            <person name="Mikhailova N."/>
            <person name="Chen A."/>
            <person name="Palaniappan K."/>
            <person name="Land M."/>
            <person name="Hauser L."/>
            <person name="Chang Y.J."/>
            <person name="Jeffries C.D."/>
            <person name="Chain P."/>
            <person name="Rohde M."/>
            <person name="Goker M."/>
            <person name="Bristow J."/>
            <person name="Eisen J.A."/>
            <person name="Markowitz V."/>
            <person name="Hugenholtz P."/>
            <person name="Kyrpides N.C."/>
            <person name="Klenk H.P."/>
            <person name="Lapidus A."/>
        </authorList>
    </citation>
    <scope>NUCLEOTIDE SEQUENCE [LARGE SCALE GENOMIC DNA]</scope>
    <source>
        <strain evidence="4">ATCC 27377 / DSM 6068 / ICPB 4128</strain>
    </source>
</reference>
<dbReference type="OrthoDB" id="9090296at2"/>
<evidence type="ECO:0000256" key="1">
    <source>
        <dbReference type="ARBA" id="ARBA00022723"/>
    </source>
</evidence>
<gene>
    <name evidence="3" type="ordered locus">Psta_0072</name>
</gene>
<dbReference type="eggNOG" id="COG1917">
    <property type="taxonomic scope" value="Bacteria"/>
</dbReference>
<dbReference type="AlphaFoldDB" id="D2R0A1"/>
<dbReference type="InterPro" id="IPR014710">
    <property type="entry name" value="RmlC-like_jellyroll"/>
</dbReference>
<dbReference type="KEGG" id="psl:Psta_0072"/>
<dbReference type="PANTHER" id="PTHR35848:SF6">
    <property type="entry name" value="CUPIN TYPE-2 DOMAIN-CONTAINING PROTEIN"/>
    <property type="match status" value="1"/>
</dbReference>
<name>D2R0A1_PIRSD</name>
<dbReference type="Proteomes" id="UP000001887">
    <property type="component" value="Chromosome"/>
</dbReference>
<evidence type="ECO:0000313" key="3">
    <source>
        <dbReference type="EMBL" id="ADB14769.1"/>
    </source>
</evidence>
<feature type="domain" description="Cupin type-2" evidence="2">
    <location>
        <begin position="41"/>
        <end position="109"/>
    </location>
</feature>
<dbReference type="GO" id="GO:0046872">
    <property type="term" value="F:metal ion binding"/>
    <property type="evidence" value="ECO:0007669"/>
    <property type="project" value="UniProtKB-KW"/>
</dbReference>
<dbReference type="STRING" id="530564.Psta_0072"/>
<protein>
    <submittedName>
        <fullName evidence="3">Cupin 2 conserved barrel domain protein</fullName>
    </submittedName>
</protein>
<dbReference type="SUPFAM" id="SSF51182">
    <property type="entry name" value="RmlC-like cupins"/>
    <property type="match status" value="1"/>
</dbReference>
<dbReference type="InterPro" id="IPR011051">
    <property type="entry name" value="RmlC_Cupin_sf"/>
</dbReference>
<dbReference type="Pfam" id="PF07883">
    <property type="entry name" value="Cupin_2"/>
    <property type="match status" value="1"/>
</dbReference>
<dbReference type="EMBL" id="CP001848">
    <property type="protein sequence ID" value="ADB14769.1"/>
    <property type="molecule type" value="Genomic_DNA"/>
</dbReference>
<dbReference type="Gene3D" id="2.60.120.10">
    <property type="entry name" value="Jelly Rolls"/>
    <property type="match status" value="1"/>
</dbReference>
<keyword evidence="1" id="KW-0479">Metal-binding</keyword>
<evidence type="ECO:0000259" key="2">
    <source>
        <dbReference type="Pfam" id="PF07883"/>
    </source>
</evidence>
<organism evidence="3 4">
    <name type="scientific">Pirellula staleyi (strain ATCC 27377 / DSM 6068 / ICPB 4128)</name>
    <name type="common">Pirella staleyi</name>
    <dbReference type="NCBI Taxonomy" id="530564"/>
    <lineage>
        <taxon>Bacteria</taxon>
        <taxon>Pseudomonadati</taxon>
        <taxon>Planctomycetota</taxon>
        <taxon>Planctomycetia</taxon>
        <taxon>Pirellulales</taxon>
        <taxon>Pirellulaceae</taxon>
        <taxon>Pirellula</taxon>
    </lineage>
</organism>
<sequence>MSPATRFVTEENKIVEHLPWGPHEWLCRPDLVEAQLLQLVRVNMPPGQGHAFHRHPTMEEIIYVVSGTCEQWVDQERKILRVGDVAHIPMDMVHGSYNVGDDTLVLLAILSPAKFEGPALIDVSTEEPWASLRGI</sequence>
<dbReference type="PANTHER" id="PTHR35848">
    <property type="entry name" value="OXALATE-BINDING PROTEIN"/>
    <property type="match status" value="1"/>
</dbReference>
<keyword evidence="4" id="KW-1185">Reference proteome</keyword>
<dbReference type="InterPro" id="IPR013096">
    <property type="entry name" value="Cupin_2"/>
</dbReference>
<proteinExistence type="predicted"/>
<dbReference type="HOGENOM" id="CLU_156418_0_0_0"/>
<evidence type="ECO:0000313" key="4">
    <source>
        <dbReference type="Proteomes" id="UP000001887"/>
    </source>
</evidence>
<accession>D2R0A1</accession>